<dbReference type="Pfam" id="PF08246">
    <property type="entry name" value="Inhibitor_I29"/>
    <property type="match status" value="1"/>
</dbReference>
<keyword evidence="7" id="KW-0802">TPR repeat</keyword>
<protein>
    <submittedName>
        <fullName evidence="10">Uncharacterized protein</fullName>
    </submittedName>
</protein>
<evidence type="ECO:0000256" key="6">
    <source>
        <dbReference type="ARBA" id="ARBA00023157"/>
    </source>
</evidence>
<accession>A0A813YUU4</accession>
<feature type="domain" description="Cathepsin propeptide inhibitor" evidence="9">
    <location>
        <begin position="721"/>
        <end position="781"/>
    </location>
</feature>
<dbReference type="FunFam" id="3.90.70.10:FF:000006">
    <property type="entry name" value="Cathepsin S"/>
    <property type="match status" value="1"/>
</dbReference>
<dbReference type="Pfam" id="PF03496">
    <property type="entry name" value="ADPrib_exo_Tox"/>
    <property type="match status" value="1"/>
</dbReference>
<feature type="repeat" description="TPR" evidence="7">
    <location>
        <begin position="525"/>
        <end position="558"/>
    </location>
</feature>
<dbReference type="Gene3D" id="3.90.70.10">
    <property type="entry name" value="Cysteine proteinases"/>
    <property type="match status" value="1"/>
</dbReference>
<evidence type="ECO:0000313" key="10">
    <source>
        <dbReference type="EMBL" id="CAF0889335.1"/>
    </source>
</evidence>
<dbReference type="AlphaFoldDB" id="A0A813YUU4"/>
<dbReference type="InterPro" id="IPR000169">
    <property type="entry name" value="Pept_cys_AS"/>
</dbReference>
<keyword evidence="5" id="KW-0865">Zymogen</keyword>
<feature type="repeat" description="TPR" evidence="7">
    <location>
        <begin position="483"/>
        <end position="516"/>
    </location>
</feature>
<keyword evidence="6" id="KW-1015">Disulfide bond</keyword>
<dbReference type="Pfam" id="PF13374">
    <property type="entry name" value="TPR_10"/>
    <property type="match status" value="1"/>
</dbReference>
<dbReference type="GO" id="GO:0005576">
    <property type="term" value="C:extracellular region"/>
    <property type="evidence" value="ECO:0007669"/>
    <property type="project" value="InterPro"/>
</dbReference>
<dbReference type="Gene3D" id="3.90.176.10">
    <property type="entry name" value="Toxin ADP-ribosyltransferase, Chain A, domain 1"/>
    <property type="match status" value="1"/>
</dbReference>
<organism evidence="10 11">
    <name type="scientific">Adineta ricciae</name>
    <name type="common">Rotifer</name>
    <dbReference type="NCBI Taxonomy" id="249248"/>
    <lineage>
        <taxon>Eukaryota</taxon>
        <taxon>Metazoa</taxon>
        <taxon>Spiralia</taxon>
        <taxon>Gnathifera</taxon>
        <taxon>Rotifera</taxon>
        <taxon>Eurotatoria</taxon>
        <taxon>Bdelloidea</taxon>
        <taxon>Adinetida</taxon>
        <taxon>Adinetidae</taxon>
        <taxon>Adineta</taxon>
    </lineage>
</organism>
<dbReference type="InterPro" id="IPR003540">
    <property type="entry name" value="ADP-ribosyltransferase"/>
</dbReference>
<evidence type="ECO:0000256" key="2">
    <source>
        <dbReference type="ARBA" id="ARBA00022670"/>
    </source>
</evidence>
<sequence length="1031" mass="118107">MDIEHRSNISNYNVIWLDTSIHSKQNSNLQTRFRSIVTHLQVFEDVAQCEQYIQATFAANQFIFIVSGKLGQEIIPRIHECSTIYAIYVYCINKDFHRVWLREYSKIKGIYSHFEGLLEVISSYQRRRAESDASESFSMSILNGTMDNEQSTSHMDGRFVHSQLLTDCLLRMQTIVSGTDKEDLINLCLEKYPDVSLDISKYSEDFKENYSADSAIYWYTKEAFVYRLLNKSLRTQDIDLLFAFRFLIRDIQQHLQEYQCLSPVTLYRSQLISDEELEILKRSVGKLISMNSFLSTTIEHDVAWFSFTTPNQQNVSSRSQRVVFQIYADPSRTGMKPFANVSEFSAFPDEKEVLMMLGSVFRLDRIYLGQYHTWVIEMTLCSDDDHDLKAVVDSMRSQYGSGQTRLLLFGHVLVDMARFHEAEKYYYRLLKQLPDDDPDVSLCYHSLAKVACEKGAYELSLKKLQRALNIAQRTLRKNHPRLGFIYTSMGEVYEKIGKTNEALDSYKKALKVWSRFHDLDPQYIAWCLNNIGNVYNTHKEYSKALEYLTKAMKIKNTCLPPSHPCIGNAYLNLGNSHYYSGQYQQAVQCYQTAKNIYTTSLPPDHPSIATTLKNIGLVYETEEHLSEALICYEKAYSIRQKSPFQLHPDVIEAKRDVKRISFKLKKAHVYRLIDGRLQALVAFQQQTSNTLSIMKVIFAVCLLVVSAYCALAIDEQLNDSWTLFKRVFKKSYATRGEETNRRTIWEQNLAQIRKHNLEHDMGLHKYTMGMNRFGDLAHEEFKKQMNGFKMSTNTQADKQDRHMFIAPANVAIPDSVDWRKEGYVTPVKDQGQCGSCWAFSATGSLEGQTFAKTKTLPSISEQQLVDCSAKFGNEGCNGGLMNNAFEYIKQNDGIDSEKSYPYKAYDQKCRFKPEDVVATDVGFMFIKAKNETDLTAAIATVGPISIAIDASQNSFQFYSGGVYDEPMCSQTDLDHGVLAVGYGQDGTKHPTYYYIVKNSWGEGWGDGGYILMLRNSNNQCGVATMASYPLV</sequence>
<dbReference type="InterPro" id="IPR019734">
    <property type="entry name" value="TPR_rpt"/>
</dbReference>
<evidence type="ECO:0000256" key="5">
    <source>
        <dbReference type="ARBA" id="ARBA00023145"/>
    </source>
</evidence>
<evidence type="ECO:0000256" key="4">
    <source>
        <dbReference type="ARBA" id="ARBA00022807"/>
    </source>
</evidence>
<dbReference type="SUPFAM" id="SSF56399">
    <property type="entry name" value="ADP-ribosylation"/>
    <property type="match status" value="1"/>
</dbReference>
<evidence type="ECO:0000313" key="11">
    <source>
        <dbReference type="Proteomes" id="UP000663828"/>
    </source>
</evidence>
<feature type="repeat" description="TPR" evidence="7">
    <location>
        <begin position="609"/>
        <end position="642"/>
    </location>
</feature>
<dbReference type="SMART" id="SM00028">
    <property type="entry name" value="TPR"/>
    <property type="match status" value="6"/>
</dbReference>
<dbReference type="CDD" id="cd02248">
    <property type="entry name" value="Peptidase_C1A"/>
    <property type="match status" value="1"/>
</dbReference>
<dbReference type="PROSITE" id="PS51996">
    <property type="entry name" value="TR_MART"/>
    <property type="match status" value="1"/>
</dbReference>
<dbReference type="InterPro" id="IPR000668">
    <property type="entry name" value="Peptidase_C1A_C"/>
</dbReference>
<dbReference type="PANTHER" id="PTHR12411">
    <property type="entry name" value="CYSTEINE PROTEASE FAMILY C1-RELATED"/>
    <property type="match status" value="1"/>
</dbReference>
<comment type="caution">
    <text evidence="10">The sequence shown here is derived from an EMBL/GenBank/DDBJ whole genome shotgun (WGS) entry which is preliminary data.</text>
</comment>
<dbReference type="PROSITE" id="PS00139">
    <property type="entry name" value="THIOL_PROTEASE_CYS"/>
    <property type="match status" value="1"/>
</dbReference>
<feature type="domain" description="Peptidase C1A papain C-terminal" evidence="8">
    <location>
        <begin position="812"/>
        <end position="1030"/>
    </location>
</feature>
<evidence type="ECO:0000259" key="9">
    <source>
        <dbReference type="SMART" id="SM00848"/>
    </source>
</evidence>
<dbReference type="SUPFAM" id="SSF54001">
    <property type="entry name" value="Cysteine proteinases"/>
    <property type="match status" value="1"/>
</dbReference>
<dbReference type="EMBL" id="CAJNOR010000354">
    <property type="protein sequence ID" value="CAF0889335.1"/>
    <property type="molecule type" value="Genomic_DNA"/>
</dbReference>
<comment type="similarity">
    <text evidence="1">Belongs to the peptidase C1 family.</text>
</comment>
<keyword evidence="4" id="KW-0788">Thiol protease</keyword>
<dbReference type="InterPro" id="IPR038765">
    <property type="entry name" value="Papain-like_cys_pep_sf"/>
</dbReference>
<dbReference type="Proteomes" id="UP000663828">
    <property type="component" value="Unassembled WGS sequence"/>
</dbReference>
<evidence type="ECO:0000256" key="1">
    <source>
        <dbReference type="ARBA" id="ARBA00008455"/>
    </source>
</evidence>
<dbReference type="SMART" id="SM00645">
    <property type="entry name" value="Pept_C1"/>
    <property type="match status" value="1"/>
</dbReference>
<dbReference type="InterPro" id="IPR039417">
    <property type="entry name" value="Peptidase_C1A_papain-like"/>
</dbReference>
<dbReference type="Pfam" id="PF13424">
    <property type="entry name" value="TPR_12"/>
    <property type="match status" value="2"/>
</dbReference>
<dbReference type="PROSITE" id="PS00639">
    <property type="entry name" value="THIOL_PROTEASE_HIS"/>
    <property type="match status" value="1"/>
</dbReference>
<dbReference type="PROSITE" id="PS50005">
    <property type="entry name" value="TPR"/>
    <property type="match status" value="4"/>
</dbReference>
<evidence type="ECO:0000256" key="3">
    <source>
        <dbReference type="ARBA" id="ARBA00022801"/>
    </source>
</evidence>
<dbReference type="InterPro" id="IPR025660">
    <property type="entry name" value="Pept_his_AS"/>
</dbReference>
<dbReference type="PRINTS" id="PR00705">
    <property type="entry name" value="PAPAIN"/>
</dbReference>
<dbReference type="SMART" id="SM00848">
    <property type="entry name" value="Inhibitor_I29"/>
    <property type="match status" value="1"/>
</dbReference>
<dbReference type="InterPro" id="IPR011990">
    <property type="entry name" value="TPR-like_helical_dom_sf"/>
</dbReference>
<name>A0A813YUU4_ADIRI</name>
<dbReference type="GO" id="GO:0006508">
    <property type="term" value="P:proteolysis"/>
    <property type="evidence" value="ECO:0007669"/>
    <property type="project" value="UniProtKB-KW"/>
</dbReference>
<dbReference type="Pfam" id="PF00112">
    <property type="entry name" value="Peptidase_C1"/>
    <property type="match status" value="1"/>
</dbReference>
<keyword evidence="3" id="KW-0378">Hydrolase</keyword>
<gene>
    <name evidence="10" type="ORF">XAT740_LOCUS7425</name>
</gene>
<dbReference type="SUPFAM" id="SSF48452">
    <property type="entry name" value="TPR-like"/>
    <property type="match status" value="2"/>
</dbReference>
<reference evidence="10" key="1">
    <citation type="submission" date="2021-02" db="EMBL/GenBank/DDBJ databases">
        <authorList>
            <person name="Nowell W R."/>
        </authorList>
    </citation>
    <scope>NUCLEOTIDE SEQUENCE</scope>
</reference>
<dbReference type="InterPro" id="IPR013128">
    <property type="entry name" value="Peptidase_C1A"/>
</dbReference>
<evidence type="ECO:0000259" key="8">
    <source>
        <dbReference type="SMART" id="SM00645"/>
    </source>
</evidence>
<dbReference type="InterPro" id="IPR013201">
    <property type="entry name" value="Prot_inhib_I29"/>
</dbReference>
<proteinExistence type="inferred from homology"/>
<dbReference type="GO" id="GO:0008234">
    <property type="term" value="F:cysteine-type peptidase activity"/>
    <property type="evidence" value="ECO:0007669"/>
    <property type="project" value="UniProtKB-KW"/>
</dbReference>
<dbReference type="Gene3D" id="1.25.40.10">
    <property type="entry name" value="Tetratricopeptide repeat domain"/>
    <property type="match status" value="2"/>
</dbReference>
<feature type="repeat" description="TPR" evidence="7">
    <location>
        <begin position="567"/>
        <end position="600"/>
    </location>
</feature>
<keyword evidence="2" id="KW-0645">Protease</keyword>
<evidence type="ECO:0000256" key="7">
    <source>
        <dbReference type="PROSITE-ProRule" id="PRU00339"/>
    </source>
</evidence>
<keyword evidence="11" id="KW-1185">Reference proteome</keyword>